<dbReference type="PROSITE" id="PS00036">
    <property type="entry name" value="BZIP_BASIC"/>
    <property type="match status" value="1"/>
</dbReference>
<feature type="coiled-coil region" evidence="6">
    <location>
        <begin position="285"/>
        <end position="347"/>
    </location>
</feature>
<feature type="region of interest" description="Disordered" evidence="7">
    <location>
        <begin position="223"/>
        <end position="263"/>
    </location>
</feature>
<evidence type="ECO:0000313" key="10">
    <source>
        <dbReference type="Proteomes" id="UP000789396"/>
    </source>
</evidence>
<evidence type="ECO:0000256" key="1">
    <source>
        <dbReference type="ARBA" id="ARBA00004123"/>
    </source>
</evidence>
<evidence type="ECO:0000256" key="2">
    <source>
        <dbReference type="ARBA" id="ARBA00023015"/>
    </source>
</evidence>
<dbReference type="PANTHER" id="PTHR13044:SF14">
    <property type="entry name" value="CRYPTOCEPHAL, ISOFORM A"/>
    <property type="match status" value="1"/>
</dbReference>
<keyword evidence="4" id="KW-0804">Transcription</keyword>
<dbReference type="Pfam" id="PF07716">
    <property type="entry name" value="bZIP_2"/>
    <property type="match status" value="1"/>
</dbReference>
<gene>
    <name evidence="9" type="ORF">RFULGI_LOCUS12842</name>
</gene>
<dbReference type="Gene3D" id="3.30.160.60">
    <property type="entry name" value="Classic Zinc Finger"/>
    <property type="match status" value="1"/>
</dbReference>
<keyword evidence="2" id="KW-0805">Transcription regulation</keyword>
<evidence type="ECO:0000259" key="8">
    <source>
        <dbReference type="PROSITE" id="PS50217"/>
    </source>
</evidence>
<proteinExistence type="predicted"/>
<dbReference type="SUPFAM" id="SSF57959">
    <property type="entry name" value="Leucine zipper domain"/>
    <property type="match status" value="1"/>
</dbReference>
<evidence type="ECO:0000256" key="6">
    <source>
        <dbReference type="SAM" id="Coils"/>
    </source>
</evidence>
<keyword evidence="5" id="KW-0539">Nucleus</keyword>
<evidence type="ECO:0000256" key="7">
    <source>
        <dbReference type="SAM" id="MobiDB-lite"/>
    </source>
</evidence>
<dbReference type="EMBL" id="CAJVPZ010032025">
    <property type="protein sequence ID" value="CAG8740767.1"/>
    <property type="molecule type" value="Genomic_DNA"/>
</dbReference>
<sequence>MVATPKITNKKVISNMEQIKLSFGNDSNKTGMISSTFPGISQYMDVITQEPSPLKSGGMNDATLFDVDEWLATDIEQIISEGEDGLLFPSEASTTSYDVSPDLPSSIATPSLPFDNTIMSREFDSPLFGHPTSFSTSPILEPAVGFFPDLPDGSTTKSMVHLASIVPSVTIPADNHHPLSMSIRQPGLTSALNIPWGSDVTNASNMVSDGTASFVNSLINTQKSPLSSTKSSPTVIVSSKSSPTKSINGRSRKRSENEIEKDPETISEELAIKRAKNTDAARRSRLRKVMKMESLEKQVNELKTENSDLQTRIAVLESEKKGLEEKNIDKDNRIRLLEQQLAEAHERLINRSS</sequence>
<dbReference type="CDD" id="cd12193">
    <property type="entry name" value="bZIP_GCN4"/>
    <property type="match status" value="1"/>
</dbReference>
<evidence type="ECO:0000313" key="9">
    <source>
        <dbReference type="EMBL" id="CAG8740767.1"/>
    </source>
</evidence>
<dbReference type="Proteomes" id="UP000789396">
    <property type="component" value="Unassembled WGS sequence"/>
</dbReference>
<feature type="domain" description="BZIP" evidence="8">
    <location>
        <begin position="267"/>
        <end position="325"/>
    </location>
</feature>
<dbReference type="GO" id="GO:0001228">
    <property type="term" value="F:DNA-binding transcription activator activity, RNA polymerase II-specific"/>
    <property type="evidence" value="ECO:0007669"/>
    <property type="project" value="TreeGrafter"/>
</dbReference>
<accession>A0A9N9IMY3</accession>
<feature type="compositionally biased region" description="Basic and acidic residues" evidence="7">
    <location>
        <begin position="254"/>
        <end position="263"/>
    </location>
</feature>
<comment type="subcellular location">
    <subcellularLocation>
        <location evidence="1">Nucleus</location>
    </subcellularLocation>
</comment>
<reference evidence="9" key="1">
    <citation type="submission" date="2021-06" db="EMBL/GenBank/DDBJ databases">
        <authorList>
            <person name="Kallberg Y."/>
            <person name="Tangrot J."/>
            <person name="Rosling A."/>
        </authorList>
    </citation>
    <scope>NUCLEOTIDE SEQUENCE</scope>
    <source>
        <strain evidence="9">IN212</strain>
    </source>
</reference>
<dbReference type="PROSITE" id="PS50217">
    <property type="entry name" value="BZIP"/>
    <property type="match status" value="1"/>
</dbReference>
<keyword evidence="3" id="KW-0238">DNA-binding</keyword>
<dbReference type="OrthoDB" id="2257100at2759"/>
<keyword evidence="6" id="KW-0175">Coiled coil</keyword>
<dbReference type="PANTHER" id="PTHR13044">
    <property type="entry name" value="ACTIVATING TRANSCRIPTION FACTOR ATF 4/5"/>
    <property type="match status" value="1"/>
</dbReference>
<name>A0A9N9IMY3_9GLOM</name>
<dbReference type="GO" id="GO:0000977">
    <property type="term" value="F:RNA polymerase II transcription regulatory region sequence-specific DNA binding"/>
    <property type="evidence" value="ECO:0007669"/>
    <property type="project" value="TreeGrafter"/>
</dbReference>
<protein>
    <submittedName>
        <fullName evidence="9">16744_t:CDS:1</fullName>
    </submittedName>
</protein>
<dbReference type="SMART" id="SM00338">
    <property type="entry name" value="BRLZ"/>
    <property type="match status" value="1"/>
</dbReference>
<evidence type="ECO:0000256" key="3">
    <source>
        <dbReference type="ARBA" id="ARBA00023125"/>
    </source>
</evidence>
<dbReference type="AlphaFoldDB" id="A0A9N9IMY3"/>
<dbReference type="GO" id="GO:0005634">
    <property type="term" value="C:nucleus"/>
    <property type="evidence" value="ECO:0007669"/>
    <property type="project" value="UniProtKB-SubCell"/>
</dbReference>
<evidence type="ECO:0000256" key="4">
    <source>
        <dbReference type="ARBA" id="ARBA00023163"/>
    </source>
</evidence>
<keyword evidence="10" id="KW-1185">Reference proteome</keyword>
<organism evidence="9 10">
    <name type="scientific">Racocetra fulgida</name>
    <dbReference type="NCBI Taxonomy" id="60492"/>
    <lineage>
        <taxon>Eukaryota</taxon>
        <taxon>Fungi</taxon>
        <taxon>Fungi incertae sedis</taxon>
        <taxon>Mucoromycota</taxon>
        <taxon>Glomeromycotina</taxon>
        <taxon>Glomeromycetes</taxon>
        <taxon>Diversisporales</taxon>
        <taxon>Gigasporaceae</taxon>
        <taxon>Racocetra</taxon>
    </lineage>
</organism>
<dbReference type="InterPro" id="IPR046347">
    <property type="entry name" value="bZIP_sf"/>
</dbReference>
<comment type="caution">
    <text evidence="9">The sequence shown here is derived from an EMBL/GenBank/DDBJ whole genome shotgun (WGS) entry which is preliminary data.</text>
</comment>
<feature type="compositionally biased region" description="Low complexity" evidence="7">
    <location>
        <begin position="223"/>
        <end position="247"/>
    </location>
</feature>
<evidence type="ECO:0000256" key="5">
    <source>
        <dbReference type="ARBA" id="ARBA00023242"/>
    </source>
</evidence>
<dbReference type="InterPro" id="IPR004827">
    <property type="entry name" value="bZIP"/>
</dbReference>